<dbReference type="Proteomes" id="UP000594638">
    <property type="component" value="Unassembled WGS sequence"/>
</dbReference>
<sequence length="70" mass="7804">SSAEPGMKTTSSTVALWPCRQQPIKYWTDYVREDSAAVGLSAAWARLAQDRHAWRNRIHTLLGHIQPSAG</sequence>
<keyword evidence="2" id="KW-1185">Reference proteome</keyword>
<accession>A0A8S0ULX9</accession>
<evidence type="ECO:0000313" key="2">
    <source>
        <dbReference type="Proteomes" id="UP000594638"/>
    </source>
</evidence>
<dbReference type="Gramene" id="OE9A038728T1">
    <property type="protein sequence ID" value="OE9A038728C1"/>
    <property type="gene ID" value="OE9A038728"/>
</dbReference>
<name>A0A8S0ULX9_OLEEU</name>
<evidence type="ECO:0000313" key="1">
    <source>
        <dbReference type="EMBL" id="CAA3019453.1"/>
    </source>
</evidence>
<feature type="non-terminal residue" evidence="1">
    <location>
        <position position="1"/>
    </location>
</feature>
<comment type="caution">
    <text evidence="1">The sequence shown here is derived from an EMBL/GenBank/DDBJ whole genome shotgun (WGS) entry which is preliminary data.</text>
</comment>
<feature type="non-terminal residue" evidence="1">
    <location>
        <position position="70"/>
    </location>
</feature>
<reference evidence="1 2" key="1">
    <citation type="submission" date="2019-12" db="EMBL/GenBank/DDBJ databases">
        <authorList>
            <person name="Alioto T."/>
            <person name="Alioto T."/>
            <person name="Gomez Garrido J."/>
        </authorList>
    </citation>
    <scope>NUCLEOTIDE SEQUENCE [LARGE SCALE GENOMIC DNA]</scope>
</reference>
<dbReference type="AlphaFoldDB" id="A0A8S0ULX9"/>
<dbReference type="EMBL" id="CACTIH010008893">
    <property type="protein sequence ID" value="CAA3019453.1"/>
    <property type="molecule type" value="Genomic_DNA"/>
</dbReference>
<gene>
    <name evidence="1" type="ORF">OLEA9_A038728</name>
</gene>
<proteinExistence type="predicted"/>
<organism evidence="1 2">
    <name type="scientific">Olea europaea subsp. europaea</name>
    <dbReference type="NCBI Taxonomy" id="158383"/>
    <lineage>
        <taxon>Eukaryota</taxon>
        <taxon>Viridiplantae</taxon>
        <taxon>Streptophyta</taxon>
        <taxon>Embryophyta</taxon>
        <taxon>Tracheophyta</taxon>
        <taxon>Spermatophyta</taxon>
        <taxon>Magnoliopsida</taxon>
        <taxon>eudicotyledons</taxon>
        <taxon>Gunneridae</taxon>
        <taxon>Pentapetalae</taxon>
        <taxon>asterids</taxon>
        <taxon>lamiids</taxon>
        <taxon>Lamiales</taxon>
        <taxon>Oleaceae</taxon>
        <taxon>Oleeae</taxon>
        <taxon>Olea</taxon>
    </lineage>
</organism>
<protein>
    <submittedName>
        <fullName evidence="1">Uncharacterized protein</fullName>
    </submittedName>
</protein>